<dbReference type="CDD" id="cd00683">
    <property type="entry name" value="Trans_IPPS_HH"/>
    <property type="match status" value="1"/>
</dbReference>
<dbReference type="InterPro" id="IPR018247">
    <property type="entry name" value="EF_Hand_1_Ca_BS"/>
</dbReference>
<evidence type="ECO:0000256" key="5">
    <source>
        <dbReference type="ARBA" id="ARBA00022837"/>
    </source>
</evidence>
<evidence type="ECO:0000256" key="6">
    <source>
        <dbReference type="SAM" id="SignalP"/>
    </source>
</evidence>
<dbReference type="InterPro" id="IPR044843">
    <property type="entry name" value="Trans_IPPS_bact-type"/>
</dbReference>
<evidence type="ECO:0000256" key="2">
    <source>
        <dbReference type="ARBA" id="ARBA00012396"/>
    </source>
</evidence>
<dbReference type="PROSITE" id="PS01045">
    <property type="entry name" value="SQUALEN_PHYTOEN_SYN_2"/>
    <property type="match status" value="1"/>
</dbReference>
<dbReference type="Gene3D" id="1.10.600.10">
    <property type="entry name" value="Farnesyl Diphosphate Synthase"/>
    <property type="match status" value="1"/>
</dbReference>
<dbReference type="SFLD" id="SFLDG01212">
    <property type="entry name" value="Phytoene_synthase_like"/>
    <property type="match status" value="1"/>
</dbReference>
<proteinExistence type="predicted"/>
<dbReference type="EMBL" id="HBFK01027594">
    <property type="protein sequence ID" value="CAD8750284.1"/>
    <property type="molecule type" value="Transcribed_RNA"/>
</dbReference>
<dbReference type="Pfam" id="PF00494">
    <property type="entry name" value="SQS_PSY"/>
    <property type="match status" value="1"/>
</dbReference>
<dbReference type="SUPFAM" id="SSF47473">
    <property type="entry name" value="EF-hand"/>
    <property type="match status" value="1"/>
</dbReference>
<dbReference type="EC" id="2.5.1.32" evidence="2"/>
<accession>A0A6U2F6B0</accession>
<feature type="chain" id="PRO_5030159960" description="15-cis-phytoene synthase" evidence="6">
    <location>
        <begin position="19"/>
        <end position="465"/>
    </location>
</feature>
<dbReference type="GO" id="GO:0005509">
    <property type="term" value="F:calcium ion binding"/>
    <property type="evidence" value="ECO:0007669"/>
    <property type="project" value="InterPro"/>
</dbReference>
<reference evidence="8" key="1">
    <citation type="submission" date="2021-01" db="EMBL/GenBank/DDBJ databases">
        <authorList>
            <person name="Corre E."/>
            <person name="Pelletier E."/>
            <person name="Niang G."/>
            <person name="Scheremetjew M."/>
            <person name="Finn R."/>
            <person name="Kale V."/>
            <person name="Holt S."/>
            <person name="Cochrane G."/>
            <person name="Meng A."/>
            <person name="Brown T."/>
            <person name="Cohen L."/>
        </authorList>
    </citation>
    <scope>NUCLEOTIDE SEQUENCE</scope>
    <source>
        <strain evidence="8">CCMP441</strain>
    </source>
</reference>
<protein>
    <recommendedName>
        <fullName evidence="2">15-cis-phytoene synthase</fullName>
        <ecNumber evidence="2">2.5.1.32</ecNumber>
    </recommendedName>
</protein>
<comment type="catalytic activity">
    <reaction evidence="1">
        <text>2 (2E,6E,10E)-geranylgeranyl diphosphate = 15-cis-phytoene + 2 diphosphate</text>
        <dbReference type="Rhea" id="RHEA:34475"/>
        <dbReference type="ChEBI" id="CHEBI:27787"/>
        <dbReference type="ChEBI" id="CHEBI:33019"/>
        <dbReference type="ChEBI" id="CHEBI:58756"/>
        <dbReference type="EC" id="2.5.1.32"/>
    </reaction>
</comment>
<evidence type="ECO:0000256" key="3">
    <source>
        <dbReference type="ARBA" id="ARBA00022679"/>
    </source>
</evidence>
<keyword evidence="5" id="KW-0106">Calcium</keyword>
<evidence type="ECO:0000256" key="1">
    <source>
        <dbReference type="ARBA" id="ARBA00001805"/>
    </source>
</evidence>
<dbReference type="PROSITE" id="PS00018">
    <property type="entry name" value="EF_HAND_1"/>
    <property type="match status" value="1"/>
</dbReference>
<dbReference type="Pfam" id="PF13499">
    <property type="entry name" value="EF-hand_7"/>
    <property type="match status" value="1"/>
</dbReference>
<dbReference type="PROSITE" id="PS50222">
    <property type="entry name" value="EF_HAND_2"/>
    <property type="match status" value="1"/>
</dbReference>
<keyword evidence="6" id="KW-0732">Signal</keyword>
<keyword evidence="3" id="KW-0808">Transferase</keyword>
<dbReference type="GO" id="GO:0051996">
    <property type="term" value="F:squalene synthase [NAD(P)H] activity"/>
    <property type="evidence" value="ECO:0007669"/>
    <property type="project" value="InterPro"/>
</dbReference>
<dbReference type="InterPro" id="IPR002048">
    <property type="entry name" value="EF_hand_dom"/>
</dbReference>
<dbReference type="InterPro" id="IPR019845">
    <property type="entry name" value="Squalene/phytoene_synthase_CS"/>
</dbReference>
<name>A0A6U2F6B0_HEMAN</name>
<dbReference type="SMART" id="SM00054">
    <property type="entry name" value="EFh"/>
    <property type="match status" value="2"/>
</dbReference>
<organism evidence="8">
    <name type="scientific">Hemiselmis andersenii</name>
    <name type="common">Cryptophyte alga</name>
    <dbReference type="NCBI Taxonomy" id="464988"/>
    <lineage>
        <taxon>Eukaryota</taxon>
        <taxon>Cryptophyceae</taxon>
        <taxon>Cryptomonadales</taxon>
        <taxon>Hemiselmidaceae</taxon>
        <taxon>Hemiselmis</taxon>
    </lineage>
</organism>
<dbReference type="SFLD" id="SFLDG01018">
    <property type="entry name" value="Squalene/Phytoene_Synthase_Lik"/>
    <property type="match status" value="1"/>
</dbReference>
<dbReference type="InterPro" id="IPR011992">
    <property type="entry name" value="EF-hand-dom_pair"/>
</dbReference>
<dbReference type="InterPro" id="IPR033904">
    <property type="entry name" value="Trans_IPPS_HH"/>
</dbReference>
<gene>
    <name evidence="8" type="ORF">HAND1043_LOCUS16788</name>
</gene>
<evidence type="ECO:0000256" key="4">
    <source>
        <dbReference type="ARBA" id="ARBA00022746"/>
    </source>
</evidence>
<sequence>MSLTVLTALSSPLVLTAAALGTLDGCGRLVVNMPRVLELQYAYAKRIMSKGSQQTGASDPVGFLREQVMESDKYRYNVLKLFVKYDTDNDGKLTKEQLKAALKEFPALDKLCGTESTESVYTALDTDADGMIDYNEFLSLSAGDLRLSTADALLESAKVGYVSDSYEECKTLTAEYAKTFYLATLAMEDAKAKATWAIYAWCRRVDEIVDGDTAAQTPEEMQEMLDEWMERLDRMWAGRSRKGLDQYDIAFVDMLQQFPGSDIEPYRDMVKGMMMDIPDKVVYKTWDDLYLYCYRVASTVGLMTLPVMGTADGVTLEEARDPAVSLGIALQITNILRDVGEDARDRDRIYLPVEDLERFGVTEEYILKTAKEGGEVSEGYRELMKFEIDRAMAYYDQAEKGIPMLSPGAQLPVGLAAELYKEILGQIVENGYDNFNKRAFVSKERKLLSLPALWLKTVTGGWGKE</sequence>
<keyword evidence="4" id="KW-0125">Carotenoid biosynthesis</keyword>
<dbReference type="SUPFAM" id="SSF48576">
    <property type="entry name" value="Terpenoid synthases"/>
    <property type="match status" value="1"/>
</dbReference>
<dbReference type="AlphaFoldDB" id="A0A6U2F6B0"/>
<dbReference type="InterPro" id="IPR002060">
    <property type="entry name" value="Squ/phyt_synthse"/>
</dbReference>
<dbReference type="GO" id="GO:0016117">
    <property type="term" value="P:carotenoid biosynthetic process"/>
    <property type="evidence" value="ECO:0007669"/>
    <property type="project" value="UniProtKB-KW"/>
</dbReference>
<dbReference type="GO" id="GO:0004311">
    <property type="term" value="F:geranylgeranyl diphosphate synthase activity"/>
    <property type="evidence" value="ECO:0007669"/>
    <property type="project" value="InterPro"/>
</dbReference>
<dbReference type="PANTHER" id="PTHR31480">
    <property type="entry name" value="BIFUNCTIONAL LYCOPENE CYCLASE/PHYTOENE SYNTHASE"/>
    <property type="match status" value="1"/>
</dbReference>
<dbReference type="InterPro" id="IPR008949">
    <property type="entry name" value="Isoprenoid_synthase_dom_sf"/>
</dbReference>
<evidence type="ECO:0000313" key="8">
    <source>
        <dbReference type="EMBL" id="CAD8750284.1"/>
    </source>
</evidence>
<evidence type="ECO:0000259" key="7">
    <source>
        <dbReference type="PROSITE" id="PS50222"/>
    </source>
</evidence>
<dbReference type="SFLD" id="SFLDS00005">
    <property type="entry name" value="Isoprenoid_Synthase_Type_I"/>
    <property type="match status" value="1"/>
</dbReference>
<feature type="signal peptide" evidence="6">
    <location>
        <begin position="1"/>
        <end position="18"/>
    </location>
</feature>
<dbReference type="Gene3D" id="1.10.238.10">
    <property type="entry name" value="EF-hand"/>
    <property type="match status" value="1"/>
</dbReference>
<feature type="domain" description="EF-hand" evidence="7">
    <location>
        <begin position="80"/>
        <end position="108"/>
    </location>
</feature>